<name>A0ACB7YT39_9ERIC</name>
<sequence length="210" mass="23635">MQCMKCNMSRGLPLSSFYFPAPSDIAARLLHLPSTVLSTPSAFDAGSLFGMLLINFQDAQLEFEHSQKFRKNTQYSLSMVKAAYRKKVWHSHPDLFLGHEKCDAESKFKLISEAYTCLQSCKSLVLIQIEIVGICVYRGLQAPMKAGKLAIQELPEVELQVYMEVEENHALIGVPFMSIILGTAALEELNGTRAYRKQKESYPSHNPFLP</sequence>
<evidence type="ECO:0000313" key="1">
    <source>
        <dbReference type="EMBL" id="KAH7856851.1"/>
    </source>
</evidence>
<reference evidence="1 2" key="1">
    <citation type="journal article" date="2021" name="Hortic Res">
        <title>High-quality reference genome and annotation aids understanding of berry development for evergreen blueberry (Vaccinium darrowii).</title>
        <authorList>
            <person name="Yu J."/>
            <person name="Hulse-Kemp A.M."/>
            <person name="Babiker E."/>
            <person name="Staton M."/>
        </authorList>
    </citation>
    <scope>NUCLEOTIDE SEQUENCE [LARGE SCALE GENOMIC DNA]</scope>
    <source>
        <strain evidence="2">cv. NJ 8807/NJ 8810</strain>
        <tissue evidence="1">Young leaf</tissue>
    </source>
</reference>
<organism evidence="1 2">
    <name type="scientific">Vaccinium darrowii</name>
    <dbReference type="NCBI Taxonomy" id="229202"/>
    <lineage>
        <taxon>Eukaryota</taxon>
        <taxon>Viridiplantae</taxon>
        <taxon>Streptophyta</taxon>
        <taxon>Embryophyta</taxon>
        <taxon>Tracheophyta</taxon>
        <taxon>Spermatophyta</taxon>
        <taxon>Magnoliopsida</taxon>
        <taxon>eudicotyledons</taxon>
        <taxon>Gunneridae</taxon>
        <taxon>Pentapetalae</taxon>
        <taxon>asterids</taxon>
        <taxon>Ericales</taxon>
        <taxon>Ericaceae</taxon>
        <taxon>Vaccinioideae</taxon>
        <taxon>Vaccinieae</taxon>
        <taxon>Vaccinium</taxon>
    </lineage>
</organism>
<dbReference type="Proteomes" id="UP000828048">
    <property type="component" value="Chromosome 3"/>
</dbReference>
<evidence type="ECO:0000313" key="2">
    <source>
        <dbReference type="Proteomes" id="UP000828048"/>
    </source>
</evidence>
<gene>
    <name evidence="1" type="ORF">Vadar_006246</name>
</gene>
<proteinExistence type="predicted"/>
<keyword evidence="2" id="KW-1185">Reference proteome</keyword>
<dbReference type="EMBL" id="CM037153">
    <property type="protein sequence ID" value="KAH7856851.1"/>
    <property type="molecule type" value="Genomic_DNA"/>
</dbReference>
<accession>A0ACB7YT39</accession>
<comment type="caution">
    <text evidence="1">The sequence shown here is derived from an EMBL/GenBank/DDBJ whole genome shotgun (WGS) entry which is preliminary data.</text>
</comment>
<protein>
    <submittedName>
        <fullName evidence="1">Uncharacterized protein</fullName>
    </submittedName>
</protein>